<evidence type="ECO:0000256" key="3">
    <source>
        <dbReference type="ARBA" id="ARBA00022989"/>
    </source>
</evidence>
<gene>
    <name evidence="9" type="ORF">GDO78_009673</name>
</gene>
<feature type="compositionally biased region" description="Basic and acidic residues" evidence="6">
    <location>
        <begin position="55"/>
        <end position="67"/>
    </location>
</feature>
<feature type="region of interest" description="Disordered" evidence="6">
    <location>
        <begin position="1"/>
        <end position="89"/>
    </location>
</feature>
<dbReference type="PANTHER" id="PTHR21419">
    <property type="match status" value="1"/>
</dbReference>
<name>A0A8J6K8M0_ELECQ</name>
<organism evidence="9 10">
    <name type="scientific">Eleutherodactylus coqui</name>
    <name type="common">Puerto Rican coqui</name>
    <dbReference type="NCBI Taxonomy" id="57060"/>
    <lineage>
        <taxon>Eukaryota</taxon>
        <taxon>Metazoa</taxon>
        <taxon>Chordata</taxon>
        <taxon>Craniata</taxon>
        <taxon>Vertebrata</taxon>
        <taxon>Euteleostomi</taxon>
        <taxon>Amphibia</taxon>
        <taxon>Batrachia</taxon>
        <taxon>Anura</taxon>
        <taxon>Neobatrachia</taxon>
        <taxon>Hyloidea</taxon>
        <taxon>Eleutherodactylidae</taxon>
        <taxon>Eleutherodactylinae</taxon>
        <taxon>Eleutherodactylus</taxon>
        <taxon>Eleutherodactylus</taxon>
    </lineage>
</organism>
<keyword evidence="2 7" id="KW-0812">Transmembrane</keyword>
<keyword evidence="3 7" id="KW-1133">Transmembrane helix</keyword>
<proteinExistence type="inferred from homology"/>
<evidence type="ECO:0000256" key="1">
    <source>
        <dbReference type="ARBA" id="ARBA00004167"/>
    </source>
</evidence>
<keyword evidence="10" id="KW-1185">Reference proteome</keyword>
<evidence type="ECO:0000313" key="9">
    <source>
        <dbReference type="EMBL" id="KAG9483877.1"/>
    </source>
</evidence>
<keyword evidence="4 7" id="KW-0472">Membrane</keyword>
<comment type="subcellular location">
    <subcellularLocation>
        <location evidence="1">Membrane</location>
        <topology evidence="1">Single-pass membrane protein</topology>
    </subcellularLocation>
</comment>
<dbReference type="InterPro" id="IPR055409">
    <property type="entry name" value="Beta-prop_FAM234A_B"/>
</dbReference>
<dbReference type="OrthoDB" id="9941159at2759"/>
<comment type="similarity">
    <text evidence="5">Belongs to the FAM234 family.</text>
</comment>
<comment type="caution">
    <text evidence="9">The sequence shown here is derived from an EMBL/GenBank/DDBJ whole genome shotgun (WGS) entry which is preliminary data.</text>
</comment>
<evidence type="ECO:0000256" key="5">
    <source>
        <dbReference type="ARBA" id="ARBA00025791"/>
    </source>
</evidence>
<evidence type="ECO:0000256" key="7">
    <source>
        <dbReference type="SAM" id="Phobius"/>
    </source>
</evidence>
<dbReference type="Proteomes" id="UP000770717">
    <property type="component" value="Unassembled WGS sequence"/>
</dbReference>
<evidence type="ECO:0000313" key="10">
    <source>
        <dbReference type="Proteomes" id="UP000770717"/>
    </source>
</evidence>
<reference evidence="9" key="1">
    <citation type="thesis" date="2020" institute="ProQuest LLC" country="789 East Eisenhower Parkway, Ann Arbor, MI, USA">
        <title>Comparative Genomics and Chromosome Evolution.</title>
        <authorList>
            <person name="Mudd A.B."/>
        </authorList>
    </citation>
    <scope>NUCLEOTIDE SEQUENCE</scope>
    <source>
        <strain evidence="9">HN-11 Male</strain>
        <tissue evidence="9">Kidney and liver</tissue>
    </source>
</reference>
<dbReference type="PANTHER" id="PTHR21419:SF25">
    <property type="entry name" value="PROTEIN FAM234B"/>
    <property type="match status" value="1"/>
</dbReference>
<feature type="compositionally biased region" description="Polar residues" evidence="6">
    <location>
        <begin position="40"/>
        <end position="50"/>
    </location>
</feature>
<feature type="domain" description="FAM234A/B beta-propeller" evidence="8">
    <location>
        <begin position="151"/>
        <end position="627"/>
    </location>
</feature>
<dbReference type="Pfam" id="PF23727">
    <property type="entry name" value="Beta-prop_FAM234A_B"/>
    <property type="match status" value="1"/>
</dbReference>
<dbReference type="EMBL" id="WNTK01000005">
    <property type="protein sequence ID" value="KAG9483877.1"/>
    <property type="molecule type" value="Genomic_DNA"/>
</dbReference>
<evidence type="ECO:0000256" key="2">
    <source>
        <dbReference type="ARBA" id="ARBA00022692"/>
    </source>
</evidence>
<sequence>MATVLSRALKLPGKKSHDPREYDPLTQADSDESEDDLVINIQQNGIQNGKGTRGASRDHDSDIEGMPKRVQQRAVDNKQDGLSTTGALEPELKPPSSLISYVRTTVFLLTVVVSMVMVLVCAFLIPCPMNGQHNVWTLHVGHDTELSSPLELFDVNKDGVPDILLTFLSSRICGPQDGLKQPPCLSVLSGNSGRVLWSRATPEHLQSIQCGQLVIKPEQNDTCLLTGKYKLLSLIAASSGGTLWNMSLDNVSSGRIAAPAVILPDLDDDFTNDLLVLTYKQISTEGIGSLPDLGFLLISGRTGKPLGGIVKYSIMGEGKLLGPQAYYTSQGAIYILFGFGNIQAVALRDIYAEAKIGGNFPSALQRIDPDWEKRRSVNRSKVINVYSAGVKFLQTVPVYLGNFSDLLVTTKEAVTLVRGQDLEQRWSISLNNIYSHPQPGYFNSDGNLDFLIQIQSNATEKKVIVIDGATSELLWEWETSWHEHEKDTKALSLLTADGKSVFIFWGEEAVVDNSSHMPYRKSNVPWIRHLYLLCPTYPGVVLDLFNVSSSIVAFAAGIRELEKDALIAILTAEQEQSTSGSMSRNLTVSKVGMRWALSTSRALSLRSTNIRPKVEDIKRILTRLKFSSLPQSVL</sequence>
<dbReference type="InterPro" id="IPR045232">
    <property type="entry name" value="FAM234"/>
</dbReference>
<evidence type="ECO:0000259" key="8">
    <source>
        <dbReference type="Pfam" id="PF23727"/>
    </source>
</evidence>
<dbReference type="GO" id="GO:0016020">
    <property type="term" value="C:membrane"/>
    <property type="evidence" value="ECO:0007669"/>
    <property type="project" value="UniProtKB-SubCell"/>
</dbReference>
<dbReference type="InterPro" id="IPR011047">
    <property type="entry name" value="Quinoprotein_ADH-like_sf"/>
</dbReference>
<dbReference type="AlphaFoldDB" id="A0A8J6K8M0"/>
<feature type="transmembrane region" description="Helical" evidence="7">
    <location>
        <begin position="106"/>
        <end position="125"/>
    </location>
</feature>
<accession>A0A8J6K8M0</accession>
<evidence type="ECO:0000256" key="6">
    <source>
        <dbReference type="SAM" id="MobiDB-lite"/>
    </source>
</evidence>
<protein>
    <recommendedName>
        <fullName evidence="8">FAM234A/B beta-propeller domain-containing protein</fullName>
    </recommendedName>
</protein>
<evidence type="ECO:0000256" key="4">
    <source>
        <dbReference type="ARBA" id="ARBA00023136"/>
    </source>
</evidence>
<dbReference type="SUPFAM" id="SSF50998">
    <property type="entry name" value="Quinoprotein alcohol dehydrogenase-like"/>
    <property type="match status" value="1"/>
</dbReference>